<evidence type="ECO:0000256" key="3">
    <source>
        <dbReference type="SAM" id="MobiDB-lite"/>
    </source>
</evidence>
<dbReference type="Proteomes" id="UP000319732">
    <property type="component" value="Unassembled WGS sequence"/>
</dbReference>
<dbReference type="OrthoDB" id="9797687at2"/>
<dbReference type="InterPro" id="IPR023188">
    <property type="entry name" value="DPS_DNA-bd_CS"/>
</dbReference>
<dbReference type="Gene3D" id="1.20.1260.10">
    <property type="match status" value="1"/>
</dbReference>
<comment type="caution">
    <text evidence="5">The sequence shown here is derived from an EMBL/GenBank/DDBJ whole genome shotgun (WGS) entry which is preliminary data.</text>
</comment>
<dbReference type="InterPro" id="IPR009078">
    <property type="entry name" value="Ferritin-like_SF"/>
</dbReference>
<name>A0A545TNK1_9GAMM</name>
<reference evidence="5 6" key="1">
    <citation type="submission" date="2019-06" db="EMBL/GenBank/DDBJ databases">
        <title>Whole genome sequence for Cellvibrionaceae sp. R142.</title>
        <authorList>
            <person name="Wang G."/>
        </authorList>
    </citation>
    <scope>NUCLEOTIDE SEQUENCE [LARGE SCALE GENOMIC DNA]</scope>
    <source>
        <strain evidence="5 6">R142</strain>
    </source>
</reference>
<evidence type="ECO:0000256" key="1">
    <source>
        <dbReference type="ARBA" id="ARBA00009497"/>
    </source>
</evidence>
<comment type="similarity">
    <text evidence="1 2">Belongs to the Dps family.</text>
</comment>
<evidence type="ECO:0000259" key="4">
    <source>
        <dbReference type="Pfam" id="PF00210"/>
    </source>
</evidence>
<dbReference type="InterPro" id="IPR002177">
    <property type="entry name" value="DPS_DNA-bd"/>
</dbReference>
<accession>A0A545TNK1</accession>
<dbReference type="PANTHER" id="PTHR42932:SF3">
    <property type="entry name" value="DNA PROTECTION DURING STARVATION PROTEIN"/>
    <property type="match status" value="1"/>
</dbReference>
<evidence type="ECO:0000313" key="6">
    <source>
        <dbReference type="Proteomes" id="UP000319732"/>
    </source>
</evidence>
<feature type="domain" description="Ferritin/DPS" evidence="4">
    <location>
        <begin position="30"/>
        <end position="166"/>
    </location>
</feature>
<proteinExistence type="inferred from homology"/>
<dbReference type="Pfam" id="PF00210">
    <property type="entry name" value="Ferritin"/>
    <property type="match status" value="1"/>
</dbReference>
<dbReference type="PROSITE" id="PS00819">
    <property type="entry name" value="DPS_2"/>
    <property type="match status" value="1"/>
</dbReference>
<protein>
    <submittedName>
        <fullName evidence="5">DNA starvation/stationary phase protection protein</fullName>
    </submittedName>
</protein>
<gene>
    <name evidence="5" type="ORF">FKG94_12315</name>
</gene>
<feature type="region of interest" description="Disordered" evidence="3">
    <location>
        <begin position="1"/>
        <end position="20"/>
    </location>
</feature>
<dbReference type="PIRSF" id="PIRSF005900">
    <property type="entry name" value="Dps"/>
    <property type="match status" value="1"/>
</dbReference>
<dbReference type="PROSITE" id="PS00818">
    <property type="entry name" value="DPS_1"/>
    <property type="match status" value="1"/>
</dbReference>
<dbReference type="InterPro" id="IPR012347">
    <property type="entry name" value="Ferritin-like"/>
</dbReference>
<dbReference type="CDD" id="cd01043">
    <property type="entry name" value="DPS"/>
    <property type="match status" value="1"/>
</dbReference>
<organism evidence="5 6">
    <name type="scientific">Exilibacterium tricleocarpae</name>
    <dbReference type="NCBI Taxonomy" id="2591008"/>
    <lineage>
        <taxon>Bacteria</taxon>
        <taxon>Pseudomonadati</taxon>
        <taxon>Pseudomonadota</taxon>
        <taxon>Gammaproteobacteria</taxon>
        <taxon>Cellvibrionales</taxon>
        <taxon>Cellvibrionaceae</taxon>
        <taxon>Exilibacterium</taxon>
    </lineage>
</organism>
<dbReference type="PANTHER" id="PTHR42932">
    <property type="entry name" value="GENERAL STRESS PROTEIN 20U"/>
    <property type="match status" value="1"/>
</dbReference>
<dbReference type="SUPFAM" id="SSF47240">
    <property type="entry name" value="Ferritin-like"/>
    <property type="match status" value="1"/>
</dbReference>
<dbReference type="AlphaFoldDB" id="A0A545TNK1"/>
<dbReference type="InterPro" id="IPR008331">
    <property type="entry name" value="Ferritin_DPS_dom"/>
</dbReference>
<dbReference type="EMBL" id="VHSG01000012">
    <property type="protein sequence ID" value="TQV78799.1"/>
    <property type="molecule type" value="Genomic_DNA"/>
</dbReference>
<dbReference type="GO" id="GO:0016722">
    <property type="term" value="F:oxidoreductase activity, acting on metal ions"/>
    <property type="evidence" value="ECO:0007669"/>
    <property type="project" value="InterPro"/>
</dbReference>
<keyword evidence="6" id="KW-1185">Reference proteome</keyword>
<evidence type="ECO:0000313" key="5">
    <source>
        <dbReference type="EMBL" id="TQV78799.1"/>
    </source>
</evidence>
<dbReference type="GO" id="GO:0008199">
    <property type="term" value="F:ferric iron binding"/>
    <property type="evidence" value="ECO:0007669"/>
    <property type="project" value="InterPro"/>
</dbReference>
<dbReference type="PRINTS" id="PR01346">
    <property type="entry name" value="HELNAPAPROT"/>
</dbReference>
<sequence>MKDPILQSKPEEVETHSGVAREDRRDLAGYLSEALADTYLLYVKTQGFHWNVVGPLFYSLHKLTEEQYEDMAEAIDTLAERIRAIGFPAPSSFHQFKLVASVEEETGMPTAEQMIQQLVDGNEICSRKLRKAVSEADRVGDVKTADLLTERIGQHEENAWMLRALLA</sequence>
<dbReference type="RefSeq" id="WP_142904634.1">
    <property type="nucleotide sequence ID" value="NZ_ML660093.1"/>
</dbReference>
<evidence type="ECO:0000256" key="2">
    <source>
        <dbReference type="RuleBase" id="RU003875"/>
    </source>
</evidence>